<sequence>MRDSNADMMTQLGVCLAAQALDMDKYVDYFIHRVDAIFHSLPSYEDLNTLVVQKDLYPRMYAIVVRSFARKTREGKIPDQTDFDQYLKSRSDFAQDIEEALTKNNSWVESQAKYEQHVKIENEAKAKAIELDKLEKERAVRKKQSWNAKKTNDTKMRKSTEAKSRASGNARKFTPEERAWYVKVQGKQPPKGR</sequence>
<dbReference type="RefSeq" id="XP_033442991.1">
    <property type="nucleotide sequence ID" value="XM_033594439.1"/>
</dbReference>
<accession>A0A6A5R6C3</accession>
<feature type="region of interest" description="Disordered" evidence="1">
    <location>
        <begin position="139"/>
        <end position="193"/>
    </location>
</feature>
<dbReference type="Proteomes" id="UP000800082">
    <property type="component" value="Unassembled WGS sequence"/>
</dbReference>
<dbReference type="OrthoDB" id="3735353at2759"/>
<feature type="compositionally biased region" description="Basic and acidic residues" evidence="1">
    <location>
        <begin position="150"/>
        <end position="164"/>
    </location>
</feature>
<gene>
    <name evidence="2" type="ORF">M421DRAFT_426569</name>
</gene>
<name>A0A6A5R6C3_9PLEO</name>
<organism evidence="2 3">
    <name type="scientific">Didymella exigua CBS 183.55</name>
    <dbReference type="NCBI Taxonomy" id="1150837"/>
    <lineage>
        <taxon>Eukaryota</taxon>
        <taxon>Fungi</taxon>
        <taxon>Dikarya</taxon>
        <taxon>Ascomycota</taxon>
        <taxon>Pezizomycotina</taxon>
        <taxon>Dothideomycetes</taxon>
        <taxon>Pleosporomycetidae</taxon>
        <taxon>Pleosporales</taxon>
        <taxon>Pleosporineae</taxon>
        <taxon>Didymellaceae</taxon>
        <taxon>Didymella</taxon>
    </lineage>
</organism>
<evidence type="ECO:0000313" key="3">
    <source>
        <dbReference type="Proteomes" id="UP000800082"/>
    </source>
</evidence>
<keyword evidence="3" id="KW-1185">Reference proteome</keyword>
<dbReference type="EMBL" id="ML979016">
    <property type="protein sequence ID" value="KAF1922738.1"/>
    <property type="molecule type" value="Genomic_DNA"/>
</dbReference>
<dbReference type="GeneID" id="54352107"/>
<reference evidence="2" key="1">
    <citation type="journal article" date="2020" name="Stud. Mycol.">
        <title>101 Dothideomycetes genomes: a test case for predicting lifestyles and emergence of pathogens.</title>
        <authorList>
            <person name="Haridas S."/>
            <person name="Albert R."/>
            <person name="Binder M."/>
            <person name="Bloem J."/>
            <person name="Labutti K."/>
            <person name="Salamov A."/>
            <person name="Andreopoulos B."/>
            <person name="Baker S."/>
            <person name="Barry K."/>
            <person name="Bills G."/>
            <person name="Bluhm B."/>
            <person name="Cannon C."/>
            <person name="Castanera R."/>
            <person name="Culley D."/>
            <person name="Daum C."/>
            <person name="Ezra D."/>
            <person name="Gonzalez J."/>
            <person name="Henrissat B."/>
            <person name="Kuo A."/>
            <person name="Liang C."/>
            <person name="Lipzen A."/>
            <person name="Lutzoni F."/>
            <person name="Magnuson J."/>
            <person name="Mondo S."/>
            <person name="Nolan M."/>
            <person name="Ohm R."/>
            <person name="Pangilinan J."/>
            <person name="Park H.-J."/>
            <person name="Ramirez L."/>
            <person name="Alfaro M."/>
            <person name="Sun H."/>
            <person name="Tritt A."/>
            <person name="Yoshinaga Y."/>
            <person name="Zwiers L.-H."/>
            <person name="Turgeon B."/>
            <person name="Goodwin S."/>
            <person name="Spatafora J."/>
            <person name="Crous P."/>
            <person name="Grigoriev I."/>
        </authorList>
    </citation>
    <scope>NUCLEOTIDE SEQUENCE</scope>
    <source>
        <strain evidence="2">CBS 183.55</strain>
    </source>
</reference>
<evidence type="ECO:0000256" key="1">
    <source>
        <dbReference type="SAM" id="MobiDB-lite"/>
    </source>
</evidence>
<proteinExistence type="predicted"/>
<dbReference type="AlphaFoldDB" id="A0A6A5R6C3"/>
<protein>
    <submittedName>
        <fullName evidence="2">Uncharacterized protein</fullName>
    </submittedName>
</protein>
<evidence type="ECO:0000313" key="2">
    <source>
        <dbReference type="EMBL" id="KAF1922738.1"/>
    </source>
</evidence>